<evidence type="ECO:0000313" key="4">
    <source>
        <dbReference type="Proteomes" id="UP001597519"/>
    </source>
</evidence>
<evidence type="ECO:0000259" key="2">
    <source>
        <dbReference type="Pfam" id="PF00582"/>
    </source>
</evidence>
<dbReference type="Pfam" id="PF00582">
    <property type="entry name" value="Usp"/>
    <property type="match status" value="1"/>
</dbReference>
<dbReference type="Gene3D" id="3.40.50.620">
    <property type="entry name" value="HUPs"/>
    <property type="match status" value="1"/>
</dbReference>
<feature type="domain" description="UspA" evidence="2">
    <location>
        <begin position="1"/>
        <end position="137"/>
    </location>
</feature>
<reference evidence="4" key="1">
    <citation type="journal article" date="2019" name="Int. J. Syst. Evol. Microbiol.">
        <title>The Global Catalogue of Microorganisms (GCM) 10K type strain sequencing project: providing services to taxonomists for standard genome sequencing and annotation.</title>
        <authorList>
            <consortium name="The Broad Institute Genomics Platform"/>
            <consortium name="The Broad Institute Genome Sequencing Center for Infectious Disease"/>
            <person name="Wu L."/>
            <person name="Ma J."/>
        </authorList>
    </citation>
    <scope>NUCLEOTIDE SEQUENCE [LARGE SCALE GENOMIC DNA]</scope>
    <source>
        <strain evidence="4">KCTC 33575</strain>
    </source>
</reference>
<dbReference type="CDD" id="cd00293">
    <property type="entry name" value="USP-like"/>
    <property type="match status" value="1"/>
</dbReference>
<dbReference type="InterPro" id="IPR014729">
    <property type="entry name" value="Rossmann-like_a/b/a_fold"/>
</dbReference>
<comment type="caution">
    <text evidence="3">The sequence shown here is derived from an EMBL/GenBank/DDBJ whole genome shotgun (WGS) entry which is preliminary data.</text>
</comment>
<gene>
    <name evidence="3" type="ORF">ACFSX4_11205</name>
</gene>
<name>A0ABW5WW50_9STAP</name>
<dbReference type="RefSeq" id="WP_377775383.1">
    <property type="nucleotide sequence ID" value="NZ_JBHUOQ010000004.1"/>
</dbReference>
<organism evidence="3 4">
    <name type="scientific">Corticicoccus populi</name>
    <dbReference type="NCBI Taxonomy" id="1812821"/>
    <lineage>
        <taxon>Bacteria</taxon>
        <taxon>Bacillati</taxon>
        <taxon>Bacillota</taxon>
        <taxon>Bacilli</taxon>
        <taxon>Bacillales</taxon>
        <taxon>Staphylococcaceae</taxon>
        <taxon>Corticicoccus</taxon>
    </lineage>
</organism>
<accession>A0ABW5WW50</accession>
<evidence type="ECO:0000256" key="1">
    <source>
        <dbReference type="ARBA" id="ARBA00008791"/>
    </source>
</evidence>
<sequence length="137" mass="15570">MYNEILLAADGSENSFRAAEESLNFIHEDSVVTILNVINSNEIKKDVLHQKSSEGLKTKRKKKLSKIIELYKEQNIHYELYFEYGIPDETVVSFANNGPFQLVVLGSRGLNSFQEMVMGSVSHKVVKRVKKPVIIVK</sequence>
<dbReference type="Proteomes" id="UP001597519">
    <property type="component" value="Unassembled WGS sequence"/>
</dbReference>
<dbReference type="PANTHER" id="PTHR46268">
    <property type="entry name" value="STRESS RESPONSE PROTEIN NHAX"/>
    <property type="match status" value="1"/>
</dbReference>
<dbReference type="InterPro" id="IPR006015">
    <property type="entry name" value="Universal_stress_UspA"/>
</dbReference>
<dbReference type="SUPFAM" id="SSF52402">
    <property type="entry name" value="Adenine nucleotide alpha hydrolases-like"/>
    <property type="match status" value="1"/>
</dbReference>
<evidence type="ECO:0000313" key="3">
    <source>
        <dbReference type="EMBL" id="MFD2831031.1"/>
    </source>
</evidence>
<dbReference type="PANTHER" id="PTHR46268:SF6">
    <property type="entry name" value="UNIVERSAL STRESS PROTEIN UP12"/>
    <property type="match status" value="1"/>
</dbReference>
<protein>
    <submittedName>
        <fullName evidence="3">Universal stress protein</fullName>
    </submittedName>
</protein>
<dbReference type="EMBL" id="JBHUOQ010000004">
    <property type="protein sequence ID" value="MFD2831031.1"/>
    <property type="molecule type" value="Genomic_DNA"/>
</dbReference>
<dbReference type="PRINTS" id="PR01438">
    <property type="entry name" value="UNVRSLSTRESS"/>
</dbReference>
<keyword evidence="4" id="KW-1185">Reference proteome</keyword>
<comment type="similarity">
    <text evidence="1">Belongs to the universal stress protein A family.</text>
</comment>
<proteinExistence type="inferred from homology"/>
<dbReference type="InterPro" id="IPR006016">
    <property type="entry name" value="UspA"/>
</dbReference>